<reference evidence="2" key="1">
    <citation type="submission" date="2021-05" db="EMBL/GenBank/DDBJ databases">
        <authorList>
            <person name="Alioto T."/>
            <person name="Alioto T."/>
            <person name="Gomez Garrido J."/>
        </authorList>
    </citation>
    <scope>NUCLEOTIDE SEQUENCE</scope>
</reference>
<name>A0A8D8SD44_9HEMI</name>
<dbReference type="EMBL" id="HBUF01213975">
    <property type="protein sequence ID" value="CAG6666376.1"/>
    <property type="molecule type" value="Transcribed_RNA"/>
</dbReference>
<keyword evidence="1" id="KW-0812">Transmembrane</keyword>
<proteinExistence type="predicted"/>
<keyword evidence="1" id="KW-1133">Transmembrane helix</keyword>
<feature type="transmembrane region" description="Helical" evidence="1">
    <location>
        <begin position="12"/>
        <end position="31"/>
    </location>
</feature>
<sequence length="132" mass="14738">MIFKLLMIRRKVWFRSLILAFILVSNDLLVLELLEEMSLLQEGSSDLFKLLVSCLDSADDEIQDGSSSIQPLELGVLDEFPPDSATIFSLSLSISYVLLTVAQLASEIIQISAFSGNSYLIQAYHHTLNNNK</sequence>
<evidence type="ECO:0000313" key="2">
    <source>
        <dbReference type="EMBL" id="CAG6666376.1"/>
    </source>
</evidence>
<keyword evidence="1" id="KW-0472">Membrane</keyword>
<evidence type="ECO:0000256" key="1">
    <source>
        <dbReference type="SAM" id="Phobius"/>
    </source>
</evidence>
<accession>A0A8D8SD44</accession>
<dbReference type="AlphaFoldDB" id="A0A8D8SD44"/>
<protein>
    <submittedName>
        <fullName evidence="2">Uncharacterized protein</fullName>
    </submittedName>
</protein>
<organism evidence="2">
    <name type="scientific">Cacopsylla melanoneura</name>
    <dbReference type="NCBI Taxonomy" id="428564"/>
    <lineage>
        <taxon>Eukaryota</taxon>
        <taxon>Metazoa</taxon>
        <taxon>Ecdysozoa</taxon>
        <taxon>Arthropoda</taxon>
        <taxon>Hexapoda</taxon>
        <taxon>Insecta</taxon>
        <taxon>Pterygota</taxon>
        <taxon>Neoptera</taxon>
        <taxon>Paraneoptera</taxon>
        <taxon>Hemiptera</taxon>
        <taxon>Sternorrhyncha</taxon>
        <taxon>Psylloidea</taxon>
        <taxon>Psyllidae</taxon>
        <taxon>Psyllinae</taxon>
        <taxon>Cacopsylla</taxon>
    </lineage>
</organism>